<keyword evidence="4" id="KW-0804">Transcription</keyword>
<evidence type="ECO:0000256" key="1">
    <source>
        <dbReference type="ARBA" id="ARBA00009437"/>
    </source>
</evidence>
<dbReference type="InterPro" id="IPR036388">
    <property type="entry name" value="WH-like_DNA-bd_sf"/>
</dbReference>
<dbReference type="PANTHER" id="PTHR30126">
    <property type="entry name" value="HTH-TYPE TRANSCRIPTIONAL REGULATOR"/>
    <property type="match status" value="1"/>
</dbReference>
<reference evidence="7" key="1">
    <citation type="submission" date="2017-11" db="EMBL/GenBank/DDBJ databases">
        <authorList>
            <person name="Kuznetsova I."/>
            <person name="Sazanova A."/>
            <person name="Chirak E."/>
            <person name="Safronova V."/>
            <person name="Willems A."/>
        </authorList>
    </citation>
    <scope>NUCLEOTIDE SEQUENCE [LARGE SCALE GENOMIC DNA]</scope>
    <source>
        <strain evidence="7">PEPV15</strain>
    </source>
</reference>
<keyword evidence="2" id="KW-0805">Transcription regulation</keyword>
<dbReference type="GO" id="GO:0000976">
    <property type="term" value="F:transcription cis-regulatory region binding"/>
    <property type="evidence" value="ECO:0007669"/>
    <property type="project" value="TreeGrafter"/>
</dbReference>
<dbReference type="EMBL" id="PGGN01000008">
    <property type="protein sequence ID" value="PSH54613.1"/>
    <property type="molecule type" value="Genomic_DNA"/>
</dbReference>
<dbReference type="Pfam" id="PF00126">
    <property type="entry name" value="HTH_1"/>
    <property type="match status" value="1"/>
</dbReference>
<feature type="domain" description="HTH lysR-type" evidence="5">
    <location>
        <begin position="1"/>
        <end position="60"/>
    </location>
</feature>
<dbReference type="PANTHER" id="PTHR30126:SF6">
    <property type="entry name" value="HTH-TYPE TRANSCRIPTIONAL REGULATOR CYSB-RELATED"/>
    <property type="match status" value="1"/>
</dbReference>
<dbReference type="Gene3D" id="3.40.190.10">
    <property type="entry name" value="Periplasmic binding protein-like II"/>
    <property type="match status" value="2"/>
</dbReference>
<comment type="similarity">
    <text evidence="1">Belongs to the LysR transcriptional regulatory family.</text>
</comment>
<evidence type="ECO:0000313" key="7">
    <source>
        <dbReference type="Proteomes" id="UP000241158"/>
    </source>
</evidence>
<dbReference type="InterPro" id="IPR000847">
    <property type="entry name" value="LysR_HTH_N"/>
</dbReference>
<organism evidence="6 7">
    <name type="scientific">Phyllobacterium endophyticum</name>
    <dbReference type="NCBI Taxonomy" id="1149773"/>
    <lineage>
        <taxon>Bacteria</taxon>
        <taxon>Pseudomonadati</taxon>
        <taxon>Pseudomonadota</taxon>
        <taxon>Alphaproteobacteria</taxon>
        <taxon>Hyphomicrobiales</taxon>
        <taxon>Phyllobacteriaceae</taxon>
        <taxon>Phyllobacterium</taxon>
    </lineage>
</organism>
<evidence type="ECO:0000313" key="6">
    <source>
        <dbReference type="EMBL" id="PSH54613.1"/>
    </source>
</evidence>
<dbReference type="GO" id="GO:0019344">
    <property type="term" value="P:cysteine biosynthetic process"/>
    <property type="evidence" value="ECO:0007669"/>
    <property type="project" value="TreeGrafter"/>
</dbReference>
<protein>
    <submittedName>
        <fullName evidence="6">Transcriptional regulator CysB</fullName>
    </submittedName>
</protein>
<dbReference type="SUPFAM" id="SSF53850">
    <property type="entry name" value="Periplasmic binding protein-like II"/>
    <property type="match status" value="1"/>
</dbReference>
<dbReference type="Gene3D" id="1.10.10.10">
    <property type="entry name" value="Winged helix-like DNA-binding domain superfamily/Winged helix DNA-binding domain"/>
    <property type="match status" value="1"/>
</dbReference>
<comment type="caution">
    <text evidence="6">The sequence shown here is derived from an EMBL/GenBank/DDBJ whole genome shotgun (WGS) entry which is preliminary data.</text>
</comment>
<gene>
    <name evidence="6" type="primary">cysB</name>
    <name evidence="6" type="ORF">CU100_25870</name>
</gene>
<evidence type="ECO:0000256" key="2">
    <source>
        <dbReference type="ARBA" id="ARBA00023015"/>
    </source>
</evidence>
<dbReference type="Pfam" id="PF03466">
    <property type="entry name" value="LysR_substrate"/>
    <property type="match status" value="1"/>
</dbReference>
<dbReference type="Proteomes" id="UP000241158">
    <property type="component" value="Unassembled WGS sequence"/>
</dbReference>
<dbReference type="GO" id="GO:0003700">
    <property type="term" value="F:DNA-binding transcription factor activity"/>
    <property type="evidence" value="ECO:0007669"/>
    <property type="project" value="InterPro"/>
</dbReference>
<dbReference type="OrthoDB" id="7260751at2"/>
<dbReference type="PRINTS" id="PR00039">
    <property type="entry name" value="HTHLYSR"/>
</dbReference>
<evidence type="ECO:0000256" key="4">
    <source>
        <dbReference type="ARBA" id="ARBA00023163"/>
    </source>
</evidence>
<name>A0A2P7AK82_9HYPH</name>
<keyword evidence="3" id="KW-0238">DNA-binding</keyword>
<keyword evidence="7" id="KW-1185">Reference proteome</keyword>
<dbReference type="PROSITE" id="PS50931">
    <property type="entry name" value="HTH_LYSR"/>
    <property type="match status" value="1"/>
</dbReference>
<evidence type="ECO:0000259" key="5">
    <source>
        <dbReference type="PROSITE" id="PS50931"/>
    </source>
</evidence>
<dbReference type="FunFam" id="1.10.10.10:FF:000001">
    <property type="entry name" value="LysR family transcriptional regulator"/>
    <property type="match status" value="1"/>
</dbReference>
<dbReference type="SUPFAM" id="SSF46785">
    <property type="entry name" value="Winged helix' DNA-binding domain"/>
    <property type="match status" value="1"/>
</dbReference>
<accession>A0A2P7AK82</accession>
<dbReference type="InterPro" id="IPR036390">
    <property type="entry name" value="WH_DNA-bd_sf"/>
</dbReference>
<evidence type="ECO:0000256" key="3">
    <source>
        <dbReference type="ARBA" id="ARBA00023125"/>
    </source>
</evidence>
<dbReference type="AlphaFoldDB" id="A0A2P7AK82"/>
<dbReference type="InterPro" id="IPR005119">
    <property type="entry name" value="LysR_subst-bd"/>
</dbReference>
<sequence length="315" mass="35812">MVHLRQLRYVIEVNRQGNHISAAADALHTSQPGMSKQIQELELELGFSIFQRSRNRVTGLTDPGREVVEIAQRILNEVQSLKSIREDYGAQEEGTLTIATTHTHARYILPRVIKSFVQRHPQVRIALLQGNPTEICEAVEAGKADLAVGTETLRPFPRLLRLPCYQITRSLIARKGHPILRVKNLTLETIAKYPMIAHDPHRSGRWKIVDAFEKRGITPTILFDAVDADVGKTYVELGLGIAVMATDAVNLRQDRDLRSRDVGHLFEASTSYVTLRTNTYIRRFIFDFIEILTPELTPEYVRSTLRGREQEQITK</sequence>
<dbReference type="RefSeq" id="WP_106719517.1">
    <property type="nucleotide sequence ID" value="NZ_JACHXT010000003.1"/>
</dbReference>
<proteinExistence type="inferred from homology"/>